<proteinExistence type="inferred from homology"/>
<gene>
    <name evidence="9" type="ORF">Pan181_50830</name>
</gene>
<accession>A0A518AVU0</accession>
<evidence type="ECO:0000256" key="5">
    <source>
        <dbReference type="ARBA" id="ARBA00022989"/>
    </source>
</evidence>
<dbReference type="InterPro" id="IPR003416">
    <property type="entry name" value="MgtC/SapB/SrpB/YhiD_fam"/>
</dbReference>
<evidence type="ECO:0000256" key="7">
    <source>
        <dbReference type="SAM" id="Phobius"/>
    </source>
</evidence>
<keyword evidence="3" id="KW-1003">Cell membrane</keyword>
<feature type="transmembrane region" description="Helical" evidence="7">
    <location>
        <begin position="45"/>
        <end position="64"/>
    </location>
</feature>
<evidence type="ECO:0000313" key="10">
    <source>
        <dbReference type="Proteomes" id="UP000315750"/>
    </source>
</evidence>
<name>A0A518AVU0_9BACT</name>
<dbReference type="PRINTS" id="PR01837">
    <property type="entry name" value="MGTCSAPBPROT"/>
</dbReference>
<evidence type="ECO:0000256" key="4">
    <source>
        <dbReference type="ARBA" id="ARBA00022692"/>
    </source>
</evidence>
<reference evidence="9 10" key="1">
    <citation type="submission" date="2019-02" db="EMBL/GenBank/DDBJ databases">
        <title>Deep-cultivation of Planctomycetes and their phenomic and genomic characterization uncovers novel biology.</title>
        <authorList>
            <person name="Wiegand S."/>
            <person name="Jogler M."/>
            <person name="Boedeker C."/>
            <person name="Pinto D."/>
            <person name="Vollmers J."/>
            <person name="Rivas-Marin E."/>
            <person name="Kohn T."/>
            <person name="Peeters S.H."/>
            <person name="Heuer A."/>
            <person name="Rast P."/>
            <person name="Oberbeckmann S."/>
            <person name="Bunk B."/>
            <person name="Jeske O."/>
            <person name="Meyerdierks A."/>
            <person name="Storesund J.E."/>
            <person name="Kallscheuer N."/>
            <person name="Luecker S."/>
            <person name="Lage O.M."/>
            <person name="Pohl T."/>
            <person name="Merkel B.J."/>
            <person name="Hornburger P."/>
            <person name="Mueller R.-W."/>
            <person name="Bruemmer F."/>
            <person name="Labrenz M."/>
            <person name="Spormann A.M."/>
            <person name="Op den Camp H."/>
            <person name="Overmann J."/>
            <person name="Amann R."/>
            <person name="Jetten M.S.M."/>
            <person name="Mascher T."/>
            <person name="Medema M.H."/>
            <person name="Devos D.P."/>
            <person name="Kaster A.-K."/>
            <person name="Ovreas L."/>
            <person name="Rohde M."/>
            <person name="Galperin M.Y."/>
            <person name="Jogler C."/>
        </authorList>
    </citation>
    <scope>NUCLEOTIDE SEQUENCE [LARGE SCALE GENOMIC DNA]</scope>
    <source>
        <strain evidence="9 10">Pan181</strain>
    </source>
</reference>
<keyword evidence="10" id="KW-1185">Reference proteome</keyword>
<keyword evidence="6 7" id="KW-0472">Membrane</keyword>
<organism evidence="9 10">
    <name type="scientific">Aeoliella mucimassa</name>
    <dbReference type="NCBI Taxonomy" id="2527972"/>
    <lineage>
        <taxon>Bacteria</taxon>
        <taxon>Pseudomonadati</taxon>
        <taxon>Planctomycetota</taxon>
        <taxon>Planctomycetia</taxon>
        <taxon>Pirellulales</taxon>
        <taxon>Lacipirellulaceae</taxon>
        <taxon>Aeoliella</taxon>
    </lineage>
</organism>
<evidence type="ECO:0000256" key="6">
    <source>
        <dbReference type="ARBA" id="ARBA00023136"/>
    </source>
</evidence>
<comment type="subcellular location">
    <subcellularLocation>
        <location evidence="1">Cell membrane</location>
        <topology evidence="1">Multi-pass membrane protein</topology>
    </subcellularLocation>
</comment>
<evidence type="ECO:0000256" key="3">
    <source>
        <dbReference type="ARBA" id="ARBA00022475"/>
    </source>
</evidence>
<keyword evidence="4 7" id="KW-0812">Transmembrane</keyword>
<evidence type="ECO:0000256" key="1">
    <source>
        <dbReference type="ARBA" id="ARBA00004651"/>
    </source>
</evidence>
<evidence type="ECO:0000256" key="2">
    <source>
        <dbReference type="ARBA" id="ARBA00009298"/>
    </source>
</evidence>
<dbReference type="KEGG" id="amuc:Pan181_50830"/>
<dbReference type="PANTHER" id="PTHR33778:SF1">
    <property type="entry name" value="MAGNESIUM TRANSPORTER YHID-RELATED"/>
    <property type="match status" value="1"/>
</dbReference>
<dbReference type="Proteomes" id="UP000315750">
    <property type="component" value="Chromosome"/>
</dbReference>
<dbReference type="Pfam" id="PF02308">
    <property type="entry name" value="MgtC"/>
    <property type="match status" value="1"/>
</dbReference>
<feature type="transmembrane region" description="Helical" evidence="7">
    <location>
        <begin position="16"/>
        <end position="33"/>
    </location>
</feature>
<protein>
    <submittedName>
        <fullName evidence="9">Putative Mg(2+) transport ATPase</fullName>
    </submittedName>
</protein>
<dbReference type="GO" id="GO:0005886">
    <property type="term" value="C:plasma membrane"/>
    <property type="evidence" value="ECO:0007669"/>
    <property type="project" value="UniProtKB-SubCell"/>
</dbReference>
<dbReference type="PANTHER" id="PTHR33778">
    <property type="entry name" value="PROTEIN MGTC"/>
    <property type="match status" value="1"/>
</dbReference>
<keyword evidence="5 7" id="KW-1133">Transmembrane helix</keyword>
<evidence type="ECO:0000259" key="8">
    <source>
        <dbReference type="Pfam" id="PF02308"/>
    </source>
</evidence>
<dbReference type="EMBL" id="CP036278">
    <property type="protein sequence ID" value="QDU58843.1"/>
    <property type="molecule type" value="Genomic_DNA"/>
</dbReference>
<dbReference type="InterPro" id="IPR049177">
    <property type="entry name" value="MgtC_SapB_SrpB_YhiD_N"/>
</dbReference>
<sequence length="82" mass="8599">MNGNPMNFDMLLLGDNLLRLSMAALAGGVLGLERELSGHWAGLRTHMVVAIGASMFVSLGLYIATSGSQQTVDPNAAARVVQ</sequence>
<dbReference type="AlphaFoldDB" id="A0A518AVU0"/>
<evidence type="ECO:0000313" key="9">
    <source>
        <dbReference type="EMBL" id="QDU58843.1"/>
    </source>
</evidence>
<feature type="domain" description="MgtC/SapB/SrpB/YhiD N-terminal" evidence="8">
    <location>
        <begin position="20"/>
        <end position="80"/>
    </location>
</feature>
<comment type="similarity">
    <text evidence="2">Belongs to the MgtC/SapB family.</text>
</comment>